<gene>
    <name evidence="2" type="ORF">EDD55_10249</name>
</gene>
<sequence length="444" mass="47398">MNETAYYTLTALQAADDIREGLITSEELVAACLARIAAVDDDIEAWAYLDAEYALAEARARDAHRRRGGVLGPLHGVPVAVKDNIDTEEFPTAYGSPLYAGRRSGEDAHVVALLRAAGAVIVGKTVTTEFAVFHPGKTRNPLNPAHTPGGSSSGSAAAVASLMCPLAVGTQTNGSVVRPASFCGVVGFKPSFGWASRRGVLKGSLEFDTVGVFARSVEDAALIGEVMMAFDARETSTRPRTAPPLLATAREDPPVVPRLAFVKTSQWGKADAAVHEGFAELVDALGDRVEEVELPGIFDNVHGWHKAMMEADLALNFAKEYERSADRLSPVLRRMIEAGRGVPAVAYNFARDKKEILCAILDKIFEDYDVILTPAVVGEAPPTLVNTGDPAFCTIWTFCGVPTVSLPILQGESGLPVGVQLVGAKDDDARLLRTARWLMDAAKE</sequence>
<reference evidence="2 3" key="1">
    <citation type="submission" date="2019-03" db="EMBL/GenBank/DDBJ databases">
        <title>Genomic Encyclopedia of Type Strains, Phase IV (KMG-IV): sequencing the most valuable type-strain genomes for metagenomic binning, comparative biology and taxonomic classification.</title>
        <authorList>
            <person name="Goeker M."/>
        </authorList>
    </citation>
    <scope>NUCLEOTIDE SEQUENCE [LARGE SCALE GENOMIC DNA]</scope>
    <source>
        <strain evidence="2 3">DSM 101688</strain>
    </source>
</reference>
<dbReference type="PANTHER" id="PTHR11895:SF176">
    <property type="entry name" value="AMIDASE AMID-RELATED"/>
    <property type="match status" value="1"/>
</dbReference>
<keyword evidence="2" id="KW-0808">Transferase</keyword>
<dbReference type="SUPFAM" id="SSF75304">
    <property type="entry name" value="Amidase signature (AS) enzymes"/>
    <property type="match status" value="1"/>
</dbReference>
<dbReference type="GO" id="GO:0016740">
    <property type="term" value="F:transferase activity"/>
    <property type="evidence" value="ECO:0007669"/>
    <property type="project" value="UniProtKB-KW"/>
</dbReference>
<dbReference type="RefSeq" id="WP_132937987.1">
    <property type="nucleotide sequence ID" value="NZ_CP119676.1"/>
</dbReference>
<evidence type="ECO:0000259" key="1">
    <source>
        <dbReference type="Pfam" id="PF01425"/>
    </source>
</evidence>
<proteinExistence type="predicted"/>
<dbReference type="Gene3D" id="3.90.1300.10">
    <property type="entry name" value="Amidase signature (AS) domain"/>
    <property type="match status" value="1"/>
</dbReference>
<feature type="domain" description="Amidase" evidence="1">
    <location>
        <begin position="27"/>
        <end position="432"/>
    </location>
</feature>
<evidence type="ECO:0000313" key="3">
    <source>
        <dbReference type="Proteomes" id="UP000295304"/>
    </source>
</evidence>
<protein>
    <submittedName>
        <fullName evidence="2">Asp-tRNA(Asn)/Glu-tRNA(Gln) amidotransferase A subunit family amidase</fullName>
    </submittedName>
</protein>
<dbReference type="EMBL" id="SLZW01000002">
    <property type="protein sequence ID" value="TCS64012.1"/>
    <property type="molecule type" value="Genomic_DNA"/>
</dbReference>
<evidence type="ECO:0000313" key="2">
    <source>
        <dbReference type="EMBL" id="TCS64012.1"/>
    </source>
</evidence>
<keyword evidence="3" id="KW-1185">Reference proteome</keyword>
<organism evidence="2 3">
    <name type="scientific">Varunaivibrio sulfuroxidans</name>
    <dbReference type="NCBI Taxonomy" id="1773489"/>
    <lineage>
        <taxon>Bacteria</taxon>
        <taxon>Pseudomonadati</taxon>
        <taxon>Pseudomonadota</taxon>
        <taxon>Alphaproteobacteria</taxon>
        <taxon>Rhodospirillales</taxon>
        <taxon>Magnetovibrionaceae</taxon>
        <taxon>Varunaivibrio</taxon>
    </lineage>
</organism>
<dbReference type="PANTHER" id="PTHR11895">
    <property type="entry name" value="TRANSAMIDASE"/>
    <property type="match status" value="1"/>
</dbReference>
<name>A0A4R3JDU1_9PROT</name>
<dbReference type="AlphaFoldDB" id="A0A4R3JDU1"/>
<dbReference type="InterPro" id="IPR023631">
    <property type="entry name" value="Amidase_dom"/>
</dbReference>
<dbReference type="Pfam" id="PF01425">
    <property type="entry name" value="Amidase"/>
    <property type="match status" value="1"/>
</dbReference>
<accession>A0A4R3JDU1</accession>
<dbReference type="Proteomes" id="UP000295304">
    <property type="component" value="Unassembled WGS sequence"/>
</dbReference>
<comment type="caution">
    <text evidence="2">The sequence shown here is derived from an EMBL/GenBank/DDBJ whole genome shotgun (WGS) entry which is preliminary data.</text>
</comment>
<dbReference type="InterPro" id="IPR000120">
    <property type="entry name" value="Amidase"/>
</dbReference>
<dbReference type="InterPro" id="IPR036928">
    <property type="entry name" value="AS_sf"/>
</dbReference>
<dbReference type="OrthoDB" id="9777859at2"/>